<dbReference type="Gene3D" id="1.10.443.10">
    <property type="entry name" value="Intergrase catalytic core"/>
    <property type="match status" value="1"/>
</dbReference>
<dbReference type="PANTHER" id="PTHR30349:SF82">
    <property type="entry name" value="INTEGRASE_RECOMBINASE YOEC-RELATED"/>
    <property type="match status" value="1"/>
</dbReference>
<protein>
    <submittedName>
        <fullName evidence="4">Integrase</fullName>
    </submittedName>
</protein>
<dbReference type="AlphaFoldDB" id="A0A4Y5ZPF2"/>
<evidence type="ECO:0000256" key="1">
    <source>
        <dbReference type="ARBA" id="ARBA00022908"/>
    </source>
</evidence>
<dbReference type="InterPro" id="IPR011010">
    <property type="entry name" value="DNA_brk_join_enz"/>
</dbReference>
<evidence type="ECO:0000259" key="3">
    <source>
        <dbReference type="PROSITE" id="PS51898"/>
    </source>
</evidence>
<sequence>MTLKEGKLNRAVVLDEQQAKAIREWLNAHNKSLIADVSLIMQAAVLRVGDAVALRFDEVINGEIDIEEQKTGKRKALTLPAPVVQMIARRRAEFPHDVHVFRSQRNRSMNKQAPVRREEVSKQIAEAAKAIGIYGTVSAHSFRKAGNALYRRSGNNIALAMTVLNHSNITDTRRYLDLDKQAVSRVINEMDL</sequence>
<dbReference type="PROSITE" id="PS51898">
    <property type="entry name" value="TYR_RECOMBINASE"/>
    <property type="match status" value="1"/>
</dbReference>
<dbReference type="GO" id="GO:0015074">
    <property type="term" value="P:DNA integration"/>
    <property type="evidence" value="ECO:0007669"/>
    <property type="project" value="UniProtKB-KW"/>
</dbReference>
<proteinExistence type="predicted"/>
<evidence type="ECO:0000313" key="5">
    <source>
        <dbReference type="Proteomes" id="UP000318237"/>
    </source>
</evidence>
<dbReference type="PANTHER" id="PTHR30349">
    <property type="entry name" value="PHAGE INTEGRASE-RELATED"/>
    <property type="match status" value="1"/>
</dbReference>
<accession>A0A4Y5ZPF2</accession>
<dbReference type="Proteomes" id="UP000318237">
    <property type="component" value="Chromosome"/>
</dbReference>
<gene>
    <name evidence="4" type="ORF">EIN43_22090</name>
</gene>
<dbReference type="EMBL" id="CP041054">
    <property type="protein sequence ID" value="QDE47662.1"/>
    <property type="molecule type" value="Genomic_DNA"/>
</dbReference>
<organism evidence="4 5">
    <name type="scientific">Enterobacter hormaechei</name>
    <dbReference type="NCBI Taxonomy" id="158836"/>
    <lineage>
        <taxon>Bacteria</taxon>
        <taxon>Pseudomonadati</taxon>
        <taxon>Pseudomonadota</taxon>
        <taxon>Gammaproteobacteria</taxon>
        <taxon>Enterobacterales</taxon>
        <taxon>Enterobacteriaceae</taxon>
        <taxon>Enterobacter</taxon>
        <taxon>Enterobacter cloacae complex</taxon>
    </lineage>
</organism>
<evidence type="ECO:0000313" key="4">
    <source>
        <dbReference type="EMBL" id="QDE47662.1"/>
    </source>
</evidence>
<keyword evidence="1" id="KW-0229">DNA integration</keyword>
<dbReference type="InterPro" id="IPR050090">
    <property type="entry name" value="Tyrosine_recombinase_XerCD"/>
</dbReference>
<dbReference type="GO" id="GO:0003677">
    <property type="term" value="F:DNA binding"/>
    <property type="evidence" value="ECO:0007669"/>
    <property type="project" value="InterPro"/>
</dbReference>
<dbReference type="SUPFAM" id="SSF56349">
    <property type="entry name" value="DNA breaking-rejoining enzymes"/>
    <property type="match status" value="1"/>
</dbReference>
<dbReference type="InterPro" id="IPR013762">
    <property type="entry name" value="Integrase-like_cat_sf"/>
</dbReference>
<dbReference type="InterPro" id="IPR002104">
    <property type="entry name" value="Integrase_catalytic"/>
</dbReference>
<name>A0A4Y5ZPF2_9ENTR</name>
<evidence type="ECO:0000256" key="2">
    <source>
        <dbReference type="ARBA" id="ARBA00023172"/>
    </source>
</evidence>
<reference evidence="4 5" key="1">
    <citation type="submission" date="2019-06" db="EMBL/GenBank/DDBJ databases">
        <title>Whole genome sequencing of XDR Enterobacter.</title>
        <authorList>
            <person name="Gnana Soundari P."/>
            <person name="Vijayakumar R."/>
            <person name="Krishnan P."/>
        </authorList>
    </citation>
    <scope>NUCLEOTIDE SEQUENCE [LARGE SCALE GENOMIC DNA]</scope>
    <source>
        <strain evidence="4 5">C126</strain>
    </source>
</reference>
<keyword evidence="2" id="KW-0233">DNA recombination</keyword>
<dbReference type="Pfam" id="PF00589">
    <property type="entry name" value="Phage_integrase"/>
    <property type="match status" value="1"/>
</dbReference>
<feature type="domain" description="Tyr recombinase" evidence="3">
    <location>
        <begin position="9"/>
        <end position="188"/>
    </location>
</feature>
<dbReference type="GO" id="GO:0006310">
    <property type="term" value="P:DNA recombination"/>
    <property type="evidence" value="ECO:0007669"/>
    <property type="project" value="UniProtKB-KW"/>
</dbReference>